<dbReference type="SMART" id="SM00054">
    <property type="entry name" value="EFh"/>
    <property type="match status" value="2"/>
</dbReference>
<feature type="domain" description="EF-hand" evidence="18">
    <location>
        <begin position="191"/>
        <end position="226"/>
    </location>
</feature>
<feature type="compositionally biased region" description="Polar residues" evidence="17">
    <location>
        <begin position="1199"/>
        <end position="1219"/>
    </location>
</feature>
<evidence type="ECO:0000256" key="11">
    <source>
        <dbReference type="ARBA" id="ARBA00022837"/>
    </source>
</evidence>
<name>A0A642UNH8_DIURU</name>
<dbReference type="InterPro" id="IPR013948">
    <property type="entry name" value="DNA_replication_reg_Sld3_C"/>
</dbReference>
<feature type="compositionally biased region" description="Polar residues" evidence="17">
    <location>
        <begin position="1054"/>
        <end position="1068"/>
    </location>
</feature>
<dbReference type="SUPFAM" id="SSF52540">
    <property type="entry name" value="P-loop containing nucleoside triphosphate hydrolases"/>
    <property type="match status" value="2"/>
</dbReference>
<protein>
    <recommendedName>
        <fullName evidence="4">Mitochondrial Rho GTPase 1</fullName>
    </recommendedName>
    <alternativeName>
        <fullName evidence="16">GTPase EF-hand protein of mitochondria 1</fullName>
    </alternativeName>
</protein>
<dbReference type="Pfam" id="PF08639">
    <property type="entry name" value="Sld3_STD"/>
    <property type="match status" value="1"/>
</dbReference>
<comment type="caution">
    <text evidence="20">The sequence shown here is derived from an EMBL/GenBank/DDBJ whole genome shotgun (WGS) entry which is preliminary data.</text>
</comment>
<organism evidence="20 21">
    <name type="scientific">Diutina rugosa</name>
    <name type="common">Yeast</name>
    <name type="synonym">Candida rugosa</name>
    <dbReference type="NCBI Taxonomy" id="5481"/>
    <lineage>
        <taxon>Eukaryota</taxon>
        <taxon>Fungi</taxon>
        <taxon>Dikarya</taxon>
        <taxon>Ascomycota</taxon>
        <taxon>Saccharomycotina</taxon>
        <taxon>Pichiomycetes</taxon>
        <taxon>Debaryomycetaceae</taxon>
        <taxon>Diutina</taxon>
    </lineage>
</organism>
<evidence type="ECO:0000256" key="10">
    <source>
        <dbReference type="ARBA" id="ARBA00022801"/>
    </source>
</evidence>
<evidence type="ECO:0000256" key="3">
    <source>
        <dbReference type="ARBA" id="ARBA00007981"/>
    </source>
</evidence>
<comment type="function">
    <text evidence="1">Mitochondrial GTPase involved in mitochondrial trafficking. Probably involved in control of anterograde transport of mitochondria and their subcellular distribution.</text>
</comment>
<evidence type="ECO:0000256" key="16">
    <source>
        <dbReference type="ARBA" id="ARBA00032646"/>
    </source>
</evidence>
<keyword evidence="5" id="KW-0812">Transmembrane</keyword>
<proteinExistence type="inferred from homology"/>
<evidence type="ECO:0000256" key="17">
    <source>
        <dbReference type="SAM" id="MobiDB-lite"/>
    </source>
</evidence>
<dbReference type="GO" id="GO:0005509">
    <property type="term" value="F:calcium ion binding"/>
    <property type="evidence" value="ECO:0007669"/>
    <property type="project" value="InterPro"/>
</dbReference>
<dbReference type="Pfam" id="PF08355">
    <property type="entry name" value="EF_assoc_1"/>
    <property type="match status" value="1"/>
</dbReference>
<evidence type="ECO:0000256" key="7">
    <source>
        <dbReference type="ARBA" id="ARBA00022737"/>
    </source>
</evidence>
<dbReference type="PROSITE" id="PS00018">
    <property type="entry name" value="EF_HAND_1"/>
    <property type="match status" value="1"/>
</dbReference>
<feature type="domain" description="Miro" evidence="19">
    <location>
        <begin position="6"/>
        <end position="175"/>
    </location>
</feature>
<feature type="region of interest" description="Disordered" evidence="17">
    <location>
        <begin position="1035"/>
        <end position="1231"/>
    </location>
</feature>
<dbReference type="SMART" id="SM00175">
    <property type="entry name" value="RAB"/>
    <property type="match status" value="1"/>
</dbReference>
<dbReference type="EMBL" id="SWFT01000090">
    <property type="protein sequence ID" value="KAA8902343.1"/>
    <property type="molecule type" value="Genomic_DNA"/>
</dbReference>
<dbReference type="Proteomes" id="UP000449547">
    <property type="component" value="Unassembled WGS sequence"/>
</dbReference>
<evidence type="ECO:0000256" key="2">
    <source>
        <dbReference type="ARBA" id="ARBA00004200"/>
    </source>
</evidence>
<dbReference type="VEuPathDB" id="FungiDB:DIURU_002797"/>
<evidence type="ECO:0000256" key="5">
    <source>
        <dbReference type="ARBA" id="ARBA00022692"/>
    </source>
</evidence>
<evidence type="ECO:0000256" key="15">
    <source>
        <dbReference type="ARBA" id="ARBA00023136"/>
    </source>
</evidence>
<keyword evidence="9" id="KW-1000">Mitochondrion outer membrane</keyword>
<dbReference type="RefSeq" id="XP_034012328.1">
    <property type="nucleotide sequence ID" value="XM_034155487.1"/>
</dbReference>
<evidence type="ECO:0000256" key="13">
    <source>
        <dbReference type="ARBA" id="ARBA00023128"/>
    </source>
</evidence>
<keyword evidence="21" id="KW-1185">Reference proteome</keyword>
<keyword evidence="15" id="KW-0472">Membrane</keyword>
<dbReference type="Pfam" id="PF08356">
    <property type="entry name" value="EF_assoc_2"/>
    <property type="match status" value="1"/>
</dbReference>
<dbReference type="CDD" id="cd01892">
    <property type="entry name" value="Miro2"/>
    <property type="match status" value="1"/>
</dbReference>
<dbReference type="PRINTS" id="PR00449">
    <property type="entry name" value="RASTRNSFRMNG"/>
</dbReference>
<dbReference type="InterPro" id="IPR011992">
    <property type="entry name" value="EF-hand-dom_pair"/>
</dbReference>
<keyword evidence="11" id="KW-0106">Calcium</keyword>
<dbReference type="SMART" id="SM00173">
    <property type="entry name" value="RAS"/>
    <property type="match status" value="1"/>
</dbReference>
<dbReference type="GO" id="GO:0031261">
    <property type="term" value="C:DNA replication preinitiation complex"/>
    <property type="evidence" value="ECO:0007669"/>
    <property type="project" value="TreeGrafter"/>
</dbReference>
<dbReference type="GO" id="GO:0005741">
    <property type="term" value="C:mitochondrial outer membrane"/>
    <property type="evidence" value="ECO:0007669"/>
    <property type="project" value="UniProtKB-SubCell"/>
</dbReference>
<keyword evidence="7" id="KW-0677">Repeat</keyword>
<dbReference type="SUPFAM" id="SSF47473">
    <property type="entry name" value="EF-hand"/>
    <property type="match status" value="1"/>
</dbReference>
<evidence type="ECO:0000256" key="12">
    <source>
        <dbReference type="ARBA" id="ARBA00022989"/>
    </source>
</evidence>
<dbReference type="InterPro" id="IPR018247">
    <property type="entry name" value="EF_Hand_1_Ca_BS"/>
</dbReference>
<dbReference type="InterPro" id="IPR013566">
    <property type="entry name" value="EF_hand_assoc_1"/>
</dbReference>
<dbReference type="GO" id="GO:0005525">
    <property type="term" value="F:GTP binding"/>
    <property type="evidence" value="ECO:0007669"/>
    <property type="project" value="UniProtKB-KW"/>
</dbReference>
<dbReference type="OrthoDB" id="10020961at2759"/>
<dbReference type="SMART" id="SM00174">
    <property type="entry name" value="RHO"/>
    <property type="match status" value="1"/>
</dbReference>
<reference evidence="20 21" key="1">
    <citation type="submission" date="2019-07" db="EMBL/GenBank/DDBJ databases">
        <title>Genome assembly of two rare yeast pathogens: Diutina rugosa and Trichomonascus ciferrii.</title>
        <authorList>
            <person name="Mixao V."/>
            <person name="Saus E."/>
            <person name="Hansen A."/>
            <person name="Lass-Flor C."/>
            <person name="Gabaldon T."/>
        </authorList>
    </citation>
    <scope>NUCLEOTIDE SEQUENCE [LARGE SCALE GENOMIC DNA]</scope>
    <source>
        <strain evidence="20 21">CBS 613</strain>
    </source>
</reference>
<evidence type="ECO:0000256" key="4">
    <source>
        <dbReference type="ARBA" id="ARBA00019119"/>
    </source>
</evidence>
<keyword evidence="10" id="KW-0378">Hydrolase</keyword>
<dbReference type="PROSITE" id="PS50222">
    <property type="entry name" value="EF_HAND_2"/>
    <property type="match status" value="2"/>
</dbReference>
<evidence type="ECO:0000259" key="19">
    <source>
        <dbReference type="PROSITE" id="PS51423"/>
    </source>
</evidence>
<dbReference type="Gene3D" id="1.10.238.10">
    <property type="entry name" value="EF-hand"/>
    <property type="match status" value="2"/>
</dbReference>
<keyword evidence="13" id="KW-0496">Mitochondrion</keyword>
<gene>
    <name evidence="20" type="ORF">DIURU_002797</name>
</gene>
<dbReference type="PANTHER" id="PTHR28067:SF1">
    <property type="entry name" value="DNA REPLICATION REGULATOR SLD3"/>
    <property type="match status" value="1"/>
</dbReference>
<comment type="subcellular location">
    <subcellularLocation>
        <location evidence="2">Mitochondrion outer membrane</location>
        <topology evidence="2">Single-pass type IV membrane protein</topology>
    </subcellularLocation>
</comment>
<sequence>MQTSPPPSIRIVVCGDDFVGKTSMISTFVSESKPVHTLMAPVTISRHDFPDMADDIENIPESITIIDTNSASGVLHKELKRADVVCLVYSDHYSYERISLQWMPMLRSMGINIPVVVCANKQDLLSQQQSRRQDSEEFIPLINEFKEIEACIRCSANNDYNIVEAFYICLRAITHPISPLFDSKEGTLKSAALKALKRVFFLCDKDQDGFLNYEEFAELHQKCFGKSLDEDEFEQIMGTLNKVVIPIDTEHSRKMSKDAFAVLNKLYAERGRHETIWGILRAFHYTNSLSLSDRFLYPHLDVHPHSSVELSPTGYRFLVDLFLKFDKDNDGGLSQVELDNLFTPTPCIPKLWIDSNFPASIVCNDEGHCTLQGWLAQWNLTTFLDYRTTLEYFAYLGYEGCIPAVKVTKQRKRRQRKGRYYRQAVSDRNIFHCFLVGAPKSGKSSLIESFLRDTYSETYSPTLKPKICVKDIELRGGKQCYLILEELGDLEPAILENRERLESCDVICYCYDSSDPDSFQYLVDLREKLSDRVDEIPSVFVALKADLDKQQQRSDIQPENYTRDLHLASPLHISSAWPTSLHELFIQLVDAAKNPISATPGIEHDRDERMEENFKHVVIAGSALTIVAFLLMDDENTPGQLNALELLPTKLTSIDVTKIAIREENLFVINCPTSSLEPYTHVKYNGNEAIMFPIRKDHCGIYLLSSESINDISQTKSPHILATSLNDCHKEWTSELENQLYGIHVEKFSMSDSSLMKSPKTSIVQNAPDFEDAQEFLDDRYYSVLYSFNIPLTYFPKTTLPRVRVLSQQHGVDLKSVLGRRLLKAIDLEQRHSHKFGCLQHASAGFDLEYSNKFRHLVSEAEAKAGVASDEVRHLEENLKKIVADLKFRETCLQLLLLLEILVAAEVDEGDFLASNAKILDREQRRQERMNRKRLIRSGTKRKIVPTFLGMGGESSLISSTLKFENNSTFEWFSSMNAHLDRLLLWDALDMAGGVTESRVFQYLAYVVVPYFKRSLPEIVNFMVHKFKAGTVKYPKHRSKPKLDRSGQPKHTSKQSVSKATNKYSSRVMQDRPTLAKSLHTDPFPTVPLKRTSSSFASSMSTQQLQKRQIDFSVKRSKSTLDTSSAKSPSTDRCSLRSITSFTRSSQGLFGERRKRTHDQPSTQQIKATPIKTISTKTASQVTQSSSSLLERLMDASEEQVNSSPIKVTSANSSPFKTPQKSETRQWGKYSPTDSPVVIASSPVAIMTPLPRTDSAIITETPNSKNGMSYEAAAAESPCKKGTAKLNIHSDAFVGIASPFYPINDDDVTYDDDD</sequence>
<dbReference type="InterPro" id="IPR027417">
    <property type="entry name" value="P-loop_NTPase"/>
</dbReference>
<evidence type="ECO:0000256" key="14">
    <source>
        <dbReference type="ARBA" id="ARBA00023134"/>
    </source>
</evidence>
<feature type="compositionally biased region" description="Polar residues" evidence="17">
    <location>
        <begin position="1160"/>
        <end position="1189"/>
    </location>
</feature>
<dbReference type="GO" id="GO:0006270">
    <property type="term" value="P:DNA replication initiation"/>
    <property type="evidence" value="ECO:0007669"/>
    <property type="project" value="InterPro"/>
</dbReference>
<evidence type="ECO:0000256" key="9">
    <source>
        <dbReference type="ARBA" id="ARBA00022787"/>
    </source>
</evidence>
<evidence type="ECO:0000256" key="1">
    <source>
        <dbReference type="ARBA" id="ARBA00003481"/>
    </source>
</evidence>
<dbReference type="InterPro" id="IPR020860">
    <property type="entry name" value="MIRO_dom"/>
</dbReference>
<dbReference type="GeneID" id="54781448"/>
<evidence type="ECO:0000313" key="21">
    <source>
        <dbReference type="Proteomes" id="UP000449547"/>
    </source>
</evidence>
<dbReference type="PROSITE" id="PS51423">
    <property type="entry name" value="MIRO"/>
    <property type="match status" value="2"/>
</dbReference>
<evidence type="ECO:0000256" key="6">
    <source>
        <dbReference type="ARBA" id="ARBA00022723"/>
    </source>
</evidence>
<dbReference type="Gene3D" id="3.40.50.300">
    <property type="entry name" value="P-loop containing nucleotide triphosphate hydrolases"/>
    <property type="match status" value="2"/>
</dbReference>
<dbReference type="InterPro" id="IPR002048">
    <property type="entry name" value="EF_hand_dom"/>
</dbReference>
<evidence type="ECO:0000313" key="20">
    <source>
        <dbReference type="EMBL" id="KAA8902343.1"/>
    </source>
</evidence>
<dbReference type="Gene3D" id="1.20.58.2130">
    <property type="match status" value="1"/>
</dbReference>
<evidence type="ECO:0000259" key="18">
    <source>
        <dbReference type="PROSITE" id="PS50222"/>
    </source>
</evidence>
<evidence type="ECO:0000256" key="8">
    <source>
        <dbReference type="ARBA" id="ARBA00022741"/>
    </source>
</evidence>
<feature type="compositionally biased region" description="Polar residues" evidence="17">
    <location>
        <begin position="1120"/>
        <end position="1148"/>
    </location>
</feature>
<keyword evidence="8" id="KW-0547">Nucleotide-binding</keyword>
<dbReference type="Pfam" id="PF00071">
    <property type="entry name" value="Ras"/>
    <property type="match status" value="2"/>
</dbReference>
<keyword evidence="6" id="KW-0479">Metal-binding</keyword>
<feature type="domain" description="EF-hand" evidence="18">
    <location>
        <begin position="313"/>
        <end position="348"/>
    </location>
</feature>
<dbReference type="InterPro" id="IPR042511">
    <property type="entry name" value="Sld3"/>
</dbReference>
<comment type="similarity">
    <text evidence="3">Belongs to the mitochondrial Rho GTPase family.</text>
</comment>
<dbReference type="FunFam" id="3.40.50.300:FF:000553">
    <property type="entry name" value="Mitochondrial Rho GTPase"/>
    <property type="match status" value="1"/>
</dbReference>
<keyword evidence="12" id="KW-1133">Transmembrane helix</keyword>
<keyword evidence="14" id="KW-0342">GTP-binding</keyword>
<feature type="domain" description="Miro" evidence="19">
    <location>
        <begin position="428"/>
        <end position="594"/>
    </location>
</feature>
<accession>A0A642UNH8</accession>
<dbReference type="InterPro" id="IPR001806">
    <property type="entry name" value="Small_GTPase"/>
</dbReference>
<dbReference type="GO" id="GO:0003924">
    <property type="term" value="F:GTPase activity"/>
    <property type="evidence" value="ECO:0007669"/>
    <property type="project" value="InterPro"/>
</dbReference>
<dbReference type="InterPro" id="IPR013567">
    <property type="entry name" value="EF_hand_assoc_2"/>
</dbReference>
<dbReference type="PANTHER" id="PTHR28067">
    <property type="entry name" value="DNA REPLICATION REGULATOR SLD3"/>
    <property type="match status" value="1"/>
</dbReference>